<dbReference type="EnsemblPlants" id="TuG1812U0000025400.01.T01">
    <property type="protein sequence ID" value="TuG1812U0000025400.01.T01"/>
    <property type="gene ID" value="TuG1812U0000025400.01"/>
</dbReference>
<name>A0A8R7VHY4_TRIUA</name>
<reference evidence="1" key="3">
    <citation type="submission" date="2022-06" db="UniProtKB">
        <authorList>
            <consortium name="EnsemblPlants"/>
        </authorList>
    </citation>
    <scope>IDENTIFICATION</scope>
</reference>
<protein>
    <submittedName>
        <fullName evidence="1">Uncharacterized protein</fullName>
    </submittedName>
</protein>
<keyword evidence="3" id="KW-1185">Reference proteome</keyword>
<dbReference type="AlphaFoldDB" id="A0A8R7VHY4"/>
<reference evidence="3" key="1">
    <citation type="journal article" date="2013" name="Nature">
        <title>Draft genome of the wheat A-genome progenitor Triticum urartu.</title>
        <authorList>
            <person name="Ling H.Q."/>
            <person name="Zhao S."/>
            <person name="Liu D."/>
            <person name="Wang J."/>
            <person name="Sun H."/>
            <person name="Zhang C."/>
            <person name="Fan H."/>
            <person name="Li D."/>
            <person name="Dong L."/>
            <person name="Tao Y."/>
            <person name="Gao C."/>
            <person name="Wu H."/>
            <person name="Li Y."/>
            <person name="Cui Y."/>
            <person name="Guo X."/>
            <person name="Zheng S."/>
            <person name="Wang B."/>
            <person name="Yu K."/>
            <person name="Liang Q."/>
            <person name="Yang W."/>
            <person name="Lou X."/>
            <person name="Chen J."/>
            <person name="Feng M."/>
            <person name="Jian J."/>
            <person name="Zhang X."/>
            <person name="Luo G."/>
            <person name="Jiang Y."/>
            <person name="Liu J."/>
            <person name="Wang Z."/>
            <person name="Sha Y."/>
            <person name="Zhang B."/>
            <person name="Wu H."/>
            <person name="Tang D."/>
            <person name="Shen Q."/>
            <person name="Xue P."/>
            <person name="Zou S."/>
            <person name="Wang X."/>
            <person name="Liu X."/>
            <person name="Wang F."/>
            <person name="Yang Y."/>
            <person name="An X."/>
            <person name="Dong Z."/>
            <person name="Zhang K."/>
            <person name="Zhang X."/>
            <person name="Luo M.C."/>
            <person name="Dvorak J."/>
            <person name="Tong Y."/>
            <person name="Wang J."/>
            <person name="Yang H."/>
            <person name="Li Z."/>
            <person name="Wang D."/>
            <person name="Zhang A."/>
            <person name="Wang J."/>
        </authorList>
    </citation>
    <scope>NUCLEOTIDE SEQUENCE</scope>
    <source>
        <strain evidence="3">cv. G1812</strain>
    </source>
</reference>
<evidence type="ECO:0000313" key="3">
    <source>
        <dbReference type="Proteomes" id="UP000015106"/>
    </source>
</evidence>
<dbReference type="EnsemblPlants" id="TuG1812S0003114100.01.T01">
    <property type="protein sequence ID" value="TuG1812S0003114100.01.T01"/>
    <property type="gene ID" value="TuG1812S0003114100.01"/>
</dbReference>
<evidence type="ECO:0000313" key="2">
    <source>
        <dbReference type="EnsemblPlants" id="TuG1812U0000025400.01.T01"/>
    </source>
</evidence>
<dbReference type="Proteomes" id="UP000015106">
    <property type="component" value="Chromosome 1"/>
</dbReference>
<evidence type="ECO:0000313" key="1">
    <source>
        <dbReference type="EnsemblPlants" id="TuG1812S0003114100.01.T01"/>
    </source>
</evidence>
<accession>A0A8R7VHY4</accession>
<organism evidence="1 3">
    <name type="scientific">Triticum urartu</name>
    <name type="common">Red wild einkorn</name>
    <name type="synonym">Crithodium urartu</name>
    <dbReference type="NCBI Taxonomy" id="4572"/>
    <lineage>
        <taxon>Eukaryota</taxon>
        <taxon>Viridiplantae</taxon>
        <taxon>Streptophyta</taxon>
        <taxon>Embryophyta</taxon>
        <taxon>Tracheophyta</taxon>
        <taxon>Spermatophyta</taxon>
        <taxon>Magnoliopsida</taxon>
        <taxon>Liliopsida</taxon>
        <taxon>Poales</taxon>
        <taxon>Poaceae</taxon>
        <taxon>BOP clade</taxon>
        <taxon>Pooideae</taxon>
        <taxon>Triticodae</taxon>
        <taxon>Triticeae</taxon>
        <taxon>Triticinae</taxon>
        <taxon>Triticum</taxon>
    </lineage>
</organism>
<dbReference type="Gramene" id="TuG1812S0003114100.01.T01">
    <property type="protein sequence ID" value="TuG1812S0003114100.01.T01"/>
    <property type="gene ID" value="TuG1812S0003114100.01"/>
</dbReference>
<dbReference type="Gramene" id="TuG1812U0000025400.01.T01">
    <property type="protein sequence ID" value="TuG1812U0000025400.01.T01"/>
    <property type="gene ID" value="TuG1812U0000025400.01"/>
</dbReference>
<proteinExistence type="predicted"/>
<reference evidence="2" key="2">
    <citation type="submission" date="2018-03" db="EMBL/GenBank/DDBJ databases">
        <title>The Triticum urartu genome reveals the dynamic nature of wheat genome evolution.</title>
        <authorList>
            <person name="Ling H."/>
            <person name="Ma B."/>
            <person name="Shi X."/>
            <person name="Liu H."/>
            <person name="Dong L."/>
            <person name="Sun H."/>
            <person name="Cao Y."/>
            <person name="Gao Q."/>
            <person name="Zheng S."/>
            <person name="Li Y."/>
            <person name="Yu Y."/>
            <person name="Du H."/>
            <person name="Qi M."/>
            <person name="Li Y."/>
            <person name="Yu H."/>
            <person name="Cui Y."/>
            <person name="Wang N."/>
            <person name="Chen C."/>
            <person name="Wu H."/>
            <person name="Zhao Y."/>
            <person name="Zhang J."/>
            <person name="Li Y."/>
            <person name="Zhou W."/>
            <person name="Zhang B."/>
            <person name="Hu W."/>
            <person name="Eijk M."/>
            <person name="Tang J."/>
            <person name="Witsenboer H."/>
            <person name="Zhao S."/>
            <person name="Li Z."/>
            <person name="Zhang A."/>
            <person name="Wang D."/>
            <person name="Liang C."/>
        </authorList>
    </citation>
    <scope>NUCLEOTIDE SEQUENCE [LARGE SCALE GENOMIC DNA]</scope>
    <source>
        <strain evidence="2">cv. G1812</strain>
    </source>
</reference>
<sequence length="153" mass="17180">MGLKPNESLALSSKRLVISCKISSKRLVISSKNKQLRALRFFIYEIFSQFDHVKCSFVWKGAGIFVIDVYDGTSSECKVCLDRRSSSFSVLKSDGLENQMVVAGEVRNSHACSDALGGHSLHFSCRITRYMYLIIAKSPCLYHASMPMCPEIR</sequence>